<name>A0A167EWQ7_9BACL</name>
<protein>
    <submittedName>
        <fullName evidence="1">Sporulation protein</fullName>
    </submittedName>
</protein>
<accession>A0A167EWQ7</accession>
<comment type="caution">
    <text evidence="1">The sequence shown here is derived from an EMBL/GenBank/DDBJ whole genome shotgun (WGS) entry which is preliminary data.</text>
</comment>
<keyword evidence="2" id="KW-1185">Reference proteome</keyword>
<reference evidence="1 2" key="1">
    <citation type="submission" date="2016-02" db="EMBL/GenBank/DDBJ databases">
        <title>Paenibacillus sp. LPB0068, isolated from Crassostrea gigas.</title>
        <authorList>
            <person name="Shin S.-K."/>
            <person name="Yi H."/>
        </authorList>
    </citation>
    <scope>NUCLEOTIDE SEQUENCE [LARGE SCALE GENOMIC DNA]</scope>
    <source>
        <strain evidence="1 2">LPB0068</strain>
    </source>
</reference>
<dbReference type="InterPro" id="IPR023430">
    <property type="entry name" value="Pept_HybD-like_dom_sf"/>
</dbReference>
<sequence length="176" mass="18878">MQTLNGTSGHHKRTDEAGLVEFFRDIREQHSIDTITFLCIGTDRSTGDALGPLVGSHLLEYGIPHVVGSLSSPCDAHNLEARLAEIPTHHIVVAVDACLGQSATVGLFLVSNEPIRPAQSVGTFLPAVGHYSVAAVVNANGPRPYWTLQVTSLYQVMCMAEQISLSIAKGFGIWKS</sequence>
<dbReference type="STRING" id="1763538.LPB68_15600"/>
<dbReference type="InterPro" id="IPR009665">
    <property type="entry name" value="YyaC"/>
</dbReference>
<evidence type="ECO:0000313" key="1">
    <source>
        <dbReference type="EMBL" id="OAB75952.1"/>
    </source>
</evidence>
<dbReference type="SUPFAM" id="SSF53163">
    <property type="entry name" value="HybD-like"/>
    <property type="match status" value="1"/>
</dbReference>
<gene>
    <name evidence="1" type="ORF">PNBC_07420</name>
</gene>
<dbReference type="EMBL" id="LSFN01000006">
    <property type="protein sequence ID" value="OAB75952.1"/>
    <property type="molecule type" value="Genomic_DNA"/>
</dbReference>
<dbReference type="NCBIfam" id="TIGR02841">
    <property type="entry name" value="spore_YyaC"/>
    <property type="match status" value="1"/>
</dbReference>
<evidence type="ECO:0000313" key="2">
    <source>
        <dbReference type="Proteomes" id="UP000077134"/>
    </source>
</evidence>
<organism evidence="1 2">
    <name type="scientific">Paenibacillus crassostreae</name>
    <dbReference type="NCBI Taxonomy" id="1763538"/>
    <lineage>
        <taxon>Bacteria</taxon>
        <taxon>Bacillati</taxon>
        <taxon>Bacillota</taxon>
        <taxon>Bacilli</taxon>
        <taxon>Bacillales</taxon>
        <taxon>Paenibacillaceae</taxon>
        <taxon>Paenibacillus</taxon>
    </lineage>
</organism>
<dbReference type="KEGG" id="pcx:LPB68_15600"/>
<proteinExistence type="predicted"/>
<dbReference type="Proteomes" id="UP000077134">
    <property type="component" value="Unassembled WGS sequence"/>
</dbReference>
<dbReference type="Pfam" id="PF06866">
    <property type="entry name" value="DUF1256"/>
    <property type="match status" value="1"/>
</dbReference>
<dbReference type="AlphaFoldDB" id="A0A167EWQ7"/>